<organism evidence="1 2">
    <name type="scientific">Pristionchus pacificus</name>
    <name type="common">Parasitic nematode worm</name>
    <dbReference type="NCBI Taxonomy" id="54126"/>
    <lineage>
        <taxon>Eukaryota</taxon>
        <taxon>Metazoa</taxon>
        <taxon>Ecdysozoa</taxon>
        <taxon>Nematoda</taxon>
        <taxon>Chromadorea</taxon>
        <taxon>Rhabditida</taxon>
        <taxon>Rhabditina</taxon>
        <taxon>Diplogasteromorpha</taxon>
        <taxon>Diplogasteroidea</taxon>
        <taxon>Neodiplogasteridae</taxon>
        <taxon>Pristionchus</taxon>
    </lineage>
</organism>
<accession>A0A8R1UFW4</accession>
<sequence length="300" mass="33648">MGNLVTRLQKDNLTETFNVIISPEMERAYMTTLQTTGICSTILSVFIMYIIIFRTPSQVSTSLQLDMIGLQMFAMATILETLAMFFVCLLHRLYTLTECFNKSFVFALKMISIIAAAISPIYIAFIDLPRGNMIRELEITPKMLWLLEKPGWILYFISPQNAKFSLPDRLASIAIFIPVATKYFSKMPLTSAKTQGMRTAAIRNLILQFIVFSAFLSIPVMVIVIPLLCAIESGSVVFLLSEAILCSHGLANSIVAIAFNSNFRQTIRVVIAHPFLDSSHAGNRHSIIGINRHRPMLSRN</sequence>
<accession>A0A2A6CPM5</accession>
<evidence type="ECO:0000313" key="1">
    <source>
        <dbReference type="EnsemblMetazoa" id="PPA22211.1"/>
    </source>
</evidence>
<proteinExistence type="predicted"/>
<reference evidence="1" key="2">
    <citation type="submission" date="2022-06" db="UniProtKB">
        <authorList>
            <consortium name="EnsemblMetazoa"/>
        </authorList>
    </citation>
    <scope>IDENTIFICATION</scope>
    <source>
        <strain evidence="1">PS312</strain>
    </source>
</reference>
<dbReference type="PANTHER" id="PTHR45830:SF15">
    <property type="entry name" value="SERPENTINE RECEPTOR, CLASS I"/>
    <property type="match status" value="1"/>
</dbReference>
<dbReference type="EnsemblMetazoa" id="PPA22211.1">
    <property type="protein sequence ID" value="PPA22211.1"/>
    <property type="gene ID" value="WBGene00111765"/>
</dbReference>
<evidence type="ECO:0000313" key="2">
    <source>
        <dbReference type="Proteomes" id="UP000005239"/>
    </source>
</evidence>
<reference evidence="2" key="1">
    <citation type="journal article" date="2008" name="Nat. Genet.">
        <title>The Pristionchus pacificus genome provides a unique perspective on nematode lifestyle and parasitism.</title>
        <authorList>
            <person name="Dieterich C."/>
            <person name="Clifton S.W."/>
            <person name="Schuster L.N."/>
            <person name="Chinwalla A."/>
            <person name="Delehaunty K."/>
            <person name="Dinkelacker I."/>
            <person name="Fulton L."/>
            <person name="Fulton R."/>
            <person name="Godfrey J."/>
            <person name="Minx P."/>
            <person name="Mitreva M."/>
            <person name="Roeseler W."/>
            <person name="Tian H."/>
            <person name="Witte H."/>
            <person name="Yang S.P."/>
            <person name="Wilson R.K."/>
            <person name="Sommer R.J."/>
        </authorList>
    </citation>
    <scope>NUCLEOTIDE SEQUENCE [LARGE SCALE GENOMIC DNA]</scope>
    <source>
        <strain evidence="2">PS312</strain>
    </source>
</reference>
<protein>
    <submittedName>
        <fullName evidence="1">G protein-coupled receptor</fullName>
    </submittedName>
</protein>
<dbReference type="AlphaFoldDB" id="A0A2A6CPM5"/>
<gene>
    <name evidence="1" type="primary">WBGene00111765</name>
</gene>
<dbReference type="InterPro" id="IPR019429">
    <property type="entry name" value="7TM_GPCR_serpentine_rcpt_Sri"/>
</dbReference>
<name>A0A2A6CPM5_PRIPA</name>
<dbReference type="PANTHER" id="PTHR45830">
    <property type="entry name" value="SERPENTINE RECEPTOR, CLASS I"/>
    <property type="match status" value="1"/>
</dbReference>
<dbReference type="Proteomes" id="UP000005239">
    <property type="component" value="Unassembled WGS sequence"/>
</dbReference>
<keyword evidence="2" id="KW-1185">Reference proteome</keyword>
<dbReference type="Pfam" id="PF10327">
    <property type="entry name" value="7TM_GPCR_Sri"/>
    <property type="match status" value="1"/>
</dbReference>